<sequence length="367" mass="37981">MSGRSVNRPTIVALGAGVLCAAAVVALGIAGEPVMPSYLGAWLFLLALPLGALPILMGCELLDVPETALTVMLRRLAAVMPLAAVLALPVLFRLGSLYPSLSAVKAGLPGWWMTDTGFVLRTVLFLAVWTALSSVFSRPDTGRLGGARRPVLAGLGLGLHLVMGTLAAFDWAQEVEPSFMSSAFGLLLISAQCSVAVSTAVLMAVVGRPEAEASHALSSGRRDLVATEHVATALAVLLGAWGFMVFTQYLVVWSANLPKEVVWYQHRSAGIGLLAEYCAGILCALALVALLPRAPARHAGVVAWVAAALLVMHGFEMLWLVTPAFRSAFTLTPADIAAVAAAAGLGIGGALLFGDRAGTGRVGHGAT</sequence>
<name>A0A4Q2UC28_9HYPH</name>
<dbReference type="RefSeq" id="WP_129225241.1">
    <property type="nucleotide sequence ID" value="NZ_QYBB01000006.1"/>
</dbReference>
<feature type="transmembrane region" description="Helical" evidence="1">
    <location>
        <begin position="334"/>
        <end position="354"/>
    </location>
</feature>
<comment type="caution">
    <text evidence="2">The sequence shown here is derived from an EMBL/GenBank/DDBJ whole genome shotgun (WGS) entry which is preliminary data.</text>
</comment>
<dbReference type="AlphaFoldDB" id="A0A4Q2UC28"/>
<proteinExistence type="predicted"/>
<feature type="transmembrane region" description="Helical" evidence="1">
    <location>
        <begin position="151"/>
        <end position="172"/>
    </location>
</feature>
<dbReference type="PANTHER" id="PTHR43044">
    <property type="match status" value="1"/>
</dbReference>
<organism evidence="2 3">
    <name type="scientific">Lichenibacterium minor</name>
    <dbReference type="NCBI Taxonomy" id="2316528"/>
    <lineage>
        <taxon>Bacteria</taxon>
        <taxon>Pseudomonadati</taxon>
        <taxon>Pseudomonadota</taxon>
        <taxon>Alphaproteobacteria</taxon>
        <taxon>Hyphomicrobiales</taxon>
        <taxon>Lichenihabitantaceae</taxon>
        <taxon>Lichenibacterium</taxon>
    </lineage>
</organism>
<feature type="transmembrane region" description="Helical" evidence="1">
    <location>
        <begin position="184"/>
        <end position="207"/>
    </location>
</feature>
<reference evidence="2 3" key="2">
    <citation type="submission" date="2019-02" db="EMBL/GenBank/DDBJ databases">
        <title>'Lichenibacterium ramalinii' gen. nov. sp. nov., 'Lichenibacterium minor' gen. nov. sp. nov.</title>
        <authorList>
            <person name="Pankratov T."/>
        </authorList>
    </citation>
    <scope>NUCLEOTIDE SEQUENCE [LARGE SCALE GENOMIC DNA]</scope>
    <source>
        <strain evidence="2 3">RmlP026</strain>
    </source>
</reference>
<evidence type="ECO:0000256" key="1">
    <source>
        <dbReference type="SAM" id="Phobius"/>
    </source>
</evidence>
<evidence type="ECO:0008006" key="4">
    <source>
        <dbReference type="Google" id="ProtNLM"/>
    </source>
</evidence>
<feature type="transmembrane region" description="Helical" evidence="1">
    <location>
        <begin position="42"/>
        <end position="64"/>
    </location>
</feature>
<keyword evidence="1" id="KW-0812">Transmembrane</keyword>
<feature type="transmembrane region" description="Helical" evidence="1">
    <location>
        <begin position="302"/>
        <end position="322"/>
    </location>
</feature>
<accession>A0A4Q2UC28</accession>
<dbReference type="OrthoDB" id="140980at2"/>
<dbReference type="PANTHER" id="PTHR43044:SF1">
    <property type="entry name" value="QUINOL:CYTOCHROME C OXIDOREDUCTASE QUINONE-BINDING SUBUNIT 2"/>
    <property type="match status" value="1"/>
</dbReference>
<keyword evidence="3" id="KW-1185">Reference proteome</keyword>
<dbReference type="EMBL" id="QYBB01000006">
    <property type="protein sequence ID" value="RYC32656.1"/>
    <property type="molecule type" value="Genomic_DNA"/>
</dbReference>
<gene>
    <name evidence="2" type="ORF">D3273_07990</name>
</gene>
<evidence type="ECO:0000313" key="2">
    <source>
        <dbReference type="EMBL" id="RYC32656.1"/>
    </source>
</evidence>
<evidence type="ECO:0000313" key="3">
    <source>
        <dbReference type="Proteomes" id="UP000290759"/>
    </source>
</evidence>
<feature type="transmembrane region" description="Helical" evidence="1">
    <location>
        <begin position="271"/>
        <end position="290"/>
    </location>
</feature>
<reference evidence="2 3" key="1">
    <citation type="submission" date="2018-12" db="EMBL/GenBank/DDBJ databases">
        <authorList>
            <person name="Grouzdev D.S."/>
            <person name="Krutkina M.S."/>
        </authorList>
    </citation>
    <scope>NUCLEOTIDE SEQUENCE [LARGE SCALE GENOMIC DNA]</scope>
    <source>
        <strain evidence="2 3">RmlP026</strain>
    </source>
</reference>
<protein>
    <recommendedName>
        <fullName evidence="4">Quinol:cytochrome C oxidoreductase</fullName>
    </recommendedName>
</protein>
<keyword evidence="1" id="KW-0472">Membrane</keyword>
<feature type="transmembrane region" description="Helical" evidence="1">
    <location>
        <begin position="76"/>
        <end position="98"/>
    </location>
</feature>
<dbReference type="Proteomes" id="UP000290759">
    <property type="component" value="Unassembled WGS sequence"/>
</dbReference>
<keyword evidence="1" id="KW-1133">Transmembrane helix</keyword>
<feature type="transmembrane region" description="Helical" evidence="1">
    <location>
        <begin position="118"/>
        <end position="139"/>
    </location>
</feature>
<feature type="transmembrane region" description="Helical" evidence="1">
    <location>
        <begin position="228"/>
        <end position="251"/>
    </location>
</feature>